<evidence type="ECO:0000313" key="2">
    <source>
        <dbReference type="EMBL" id="MDT2966322.1"/>
    </source>
</evidence>
<evidence type="ECO:0000256" key="1">
    <source>
        <dbReference type="SAM" id="Phobius"/>
    </source>
</evidence>
<dbReference type="InterPro" id="IPR031709">
    <property type="entry name" value="PutAbiC"/>
</dbReference>
<gene>
    <name evidence="2" type="ORF">P7I32_17260</name>
</gene>
<dbReference type="RefSeq" id="WP_233140662.1">
    <property type="nucleotide sequence ID" value="NZ_JARQDV010000030.1"/>
</dbReference>
<dbReference type="EMBL" id="JARQDV010000030">
    <property type="protein sequence ID" value="MDT2966322.1"/>
    <property type="molecule type" value="Genomic_DNA"/>
</dbReference>
<feature type="transmembrane region" description="Helical" evidence="1">
    <location>
        <begin position="52"/>
        <end position="72"/>
    </location>
</feature>
<keyword evidence="1" id="KW-0472">Membrane</keyword>
<reference evidence="2" key="1">
    <citation type="submission" date="2023-03" db="EMBL/GenBank/DDBJ databases">
        <authorList>
            <person name="Shen W."/>
            <person name="Cai J."/>
        </authorList>
    </citation>
    <scope>NUCLEOTIDE SEQUENCE</scope>
    <source>
        <strain evidence="2">K72-2</strain>
    </source>
</reference>
<comment type="caution">
    <text evidence="2">The sequence shown here is derived from an EMBL/GenBank/DDBJ whole genome shotgun (WGS) entry which is preliminary data.</text>
</comment>
<organism evidence="2 3">
    <name type="scientific">Enterococcus casseliflavus</name>
    <name type="common">Enterococcus flavescens</name>
    <dbReference type="NCBI Taxonomy" id="37734"/>
    <lineage>
        <taxon>Bacteria</taxon>
        <taxon>Bacillati</taxon>
        <taxon>Bacillota</taxon>
        <taxon>Bacilli</taxon>
        <taxon>Lactobacillales</taxon>
        <taxon>Enterococcaceae</taxon>
        <taxon>Enterococcus</taxon>
    </lineage>
</organism>
<dbReference type="Proteomes" id="UP001268896">
    <property type="component" value="Unassembled WGS sequence"/>
</dbReference>
<keyword evidence="1" id="KW-0812">Transmembrane</keyword>
<keyword evidence="1" id="KW-1133">Transmembrane helix</keyword>
<dbReference type="Pfam" id="PF16872">
    <property type="entry name" value="putAbiC"/>
    <property type="match status" value="1"/>
</dbReference>
<accession>A0AAW8URD8</accession>
<name>A0AAW8URD8_ENTCA</name>
<dbReference type="AlphaFoldDB" id="A0AAW8URD8"/>
<evidence type="ECO:0000313" key="3">
    <source>
        <dbReference type="Proteomes" id="UP001268896"/>
    </source>
</evidence>
<proteinExistence type="predicted"/>
<protein>
    <submittedName>
        <fullName evidence="2">Phage abortive infection protein</fullName>
    </submittedName>
</protein>
<sequence>MKKKRQFSKYRWGIYAFCFALGLLLIGVPATYNYLISKENPTNPSFDGWLGFWGGYLGSILSGTIALLVVRLQIVEERNRHKEEKNDSTFYYLYSMLDNRKYHLMKANSFQDLQQEILNQLDYQLKEKAVNYINNKKNVTIVKGFRDKLFDRLSKEKNELLESVSDSEIRRQLEIYEEKSTIDTTNWDSKYLPFYHDFESIKNRIEIVKKSNKYVNNSKWVNIKSVEDTIECYEKLGEICNSEDLDLNYKAFLKVLKDVKEKNISTLDETQRKAAIEAAFIGKTNSVGQYFKIVSTIIQFFKTNDIKKEKKNFYINSLNADMFIIEEILLFYYVEYTSDGSINKRELQSSGIFKDLKSIGYEKKADSLNFFFKEDTEKIKNYN</sequence>
<feature type="transmembrane region" description="Helical" evidence="1">
    <location>
        <begin position="12"/>
        <end position="32"/>
    </location>
</feature>